<accession>A0ABV7LI82</accession>
<evidence type="ECO:0000313" key="3">
    <source>
        <dbReference type="Proteomes" id="UP001595536"/>
    </source>
</evidence>
<name>A0ABV7LI82_9HYPH</name>
<evidence type="ECO:0008006" key="4">
    <source>
        <dbReference type="Google" id="ProtNLM"/>
    </source>
</evidence>
<evidence type="ECO:0000256" key="1">
    <source>
        <dbReference type="SAM" id="Phobius"/>
    </source>
</evidence>
<keyword evidence="3" id="KW-1185">Reference proteome</keyword>
<feature type="transmembrane region" description="Helical" evidence="1">
    <location>
        <begin position="151"/>
        <end position="169"/>
    </location>
</feature>
<feature type="transmembrane region" description="Helical" evidence="1">
    <location>
        <begin position="34"/>
        <end position="63"/>
    </location>
</feature>
<sequence>MTAVLVVLLCAVLNRMRGDDRWRPRWLPGRALWYVTPLVAGAAVMQTGSALLGAIWALGYLLWATPSWGHLIGMGRFMPDRSPGWFEAMLLDWSRGRIPLAFWARNLLALPAFAGIALVYGSAWPALLAFPFAALIVVAYEAAWRLRPHNPIWLAEALTGALWGLAILTI</sequence>
<evidence type="ECO:0000313" key="2">
    <source>
        <dbReference type="EMBL" id="MFC3267284.1"/>
    </source>
</evidence>
<protein>
    <recommendedName>
        <fullName evidence="4">UbiA prenyltransferase family protein</fullName>
    </recommendedName>
</protein>
<comment type="caution">
    <text evidence="2">The sequence shown here is derived from an EMBL/GenBank/DDBJ whole genome shotgun (WGS) entry which is preliminary data.</text>
</comment>
<reference evidence="3" key="1">
    <citation type="journal article" date="2019" name="Int. J. Syst. Evol. Microbiol.">
        <title>The Global Catalogue of Microorganisms (GCM) 10K type strain sequencing project: providing services to taxonomists for standard genome sequencing and annotation.</title>
        <authorList>
            <consortium name="The Broad Institute Genomics Platform"/>
            <consortium name="The Broad Institute Genome Sequencing Center for Infectious Disease"/>
            <person name="Wu L."/>
            <person name="Ma J."/>
        </authorList>
    </citation>
    <scope>NUCLEOTIDE SEQUENCE [LARGE SCALE GENOMIC DNA]</scope>
    <source>
        <strain evidence="3">CCM 7941</strain>
    </source>
</reference>
<gene>
    <name evidence="2" type="ORF">ACFOEX_13125</name>
</gene>
<dbReference type="Proteomes" id="UP001595536">
    <property type="component" value="Unassembled WGS sequence"/>
</dbReference>
<keyword evidence="1" id="KW-0812">Transmembrane</keyword>
<dbReference type="EMBL" id="JBHRUV010000098">
    <property type="protein sequence ID" value="MFC3267284.1"/>
    <property type="molecule type" value="Genomic_DNA"/>
</dbReference>
<feature type="transmembrane region" description="Helical" evidence="1">
    <location>
        <begin position="126"/>
        <end position="144"/>
    </location>
</feature>
<dbReference type="RefSeq" id="WP_376832468.1">
    <property type="nucleotide sequence ID" value="NZ_JBHLWR010000006.1"/>
</dbReference>
<keyword evidence="1" id="KW-1133">Transmembrane helix</keyword>
<proteinExistence type="predicted"/>
<keyword evidence="1" id="KW-0472">Membrane</keyword>
<organism evidence="2 3">
    <name type="scientific">Camelimonas abortus</name>
    <dbReference type="NCBI Taxonomy" id="1017184"/>
    <lineage>
        <taxon>Bacteria</taxon>
        <taxon>Pseudomonadati</taxon>
        <taxon>Pseudomonadota</taxon>
        <taxon>Alphaproteobacteria</taxon>
        <taxon>Hyphomicrobiales</taxon>
        <taxon>Chelatococcaceae</taxon>
        <taxon>Camelimonas</taxon>
    </lineage>
</organism>